<proteinExistence type="predicted"/>
<evidence type="ECO:0000313" key="1">
    <source>
        <dbReference type="EMBL" id="KAH0554149.1"/>
    </source>
</evidence>
<reference evidence="1 2" key="1">
    <citation type="journal article" date="2021" name="J. Hered.">
        <title>A chromosome-level genome assembly of the parasitoid wasp, Cotesia glomerata (Hymenoptera: Braconidae).</title>
        <authorList>
            <person name="Pinto B.J."/>
            <person name="Weis J.J."/>
            <person name="Gamble T."/>
            <person name="Ode P.J."/>
            <person name="Paul R."/>
            <person name="Zaspel J.M."/>
        </authorList>
    </citation>
    <scope>NUCLEOTIDE SEQUENCE [LARGE SCALE GENOMIC DNA]</scope>
    <source>
        <strain evidence="1">CgM1</strain>
    </source>
</reference>
<keyword evidence="2" id="KW-1185">Reference proteome</keyword>
<protein>
    <submittedName>
        <fullName evidence="1">Uncharacterized protein</fullName>
    </submittedName>
</protein>
<name>A0AAV7IPG8_COTGL</name>
<organism evidence="1 2">
    <name type="scientific">Cotesia glomerata</name>
    <name type="common">Lepidopteran parasitic wasp</name>
    <name type="synonym">Apanteles glomeratus</name>
    <dbReference type="NCBI Taxonomy" id="32391"/>
    <lineage>
        <taxon>Eukaryota</taxon>
        <taxon>Metazoa</taxon>
        <taxon>Ecdysozoa</taxon>
        <taxon>Arthropoda</taxon>
        <taxon>Hexapoda</taxon>
        <taxon>Insecta</taxon>
        <taxon>Pterygota</taxon>
        <taxon>Neoptera</taxon>
        <taxon>Endopterygota</taxon>
        <taxon>Hymenoptera</taxon>
        <taxon>Apocrita</taxon>
        <taxon>Ichneumonoidea</taxon>
        <taxon>Braconidae</taxon>
        <taxon>Microgastrinae</taxon>
        <taxon>Cotesia</taxon>
    </lineage>
</organism>
<accession>A0AAV7IPG8</accession>
<dbReference type="AlphaFoldDB" id="A0AAV7IPG8"/>
<dbReference type="EMBL" id="JAHXZJ010001119">
    <property type="protein sequence ID" value="KAH0554149.1"/>
    <property type="molecule type" value="Genomic_DNA"/>
</dbReference>
<evidence type="ECO:0000313" key="2">
    <source>
        <dbReference type="Proteomes" id="UP000826195"/>
    </source>
</evidence>
<comment type="caution">
    <text evidence="1">The sequence shown here is derived from an EMBL/GenBank/DDBJ whole genome shotgun (WGS) entry which is preliminary data.</text>
</comment>
<gene>
    <name evidence="1" type="ORF">KQX54_007960</name>
</gene>
<dbReference type="Proteomes" id="UP000826195">
    <property type="component" value="Unassembled WGS sequence"/>
</dbReference>
<sequence length="69" mass="8212">MLKKRIYILFHLVPFNGMKLFEPREHACLHVSLLNTECNQREEPENQRQVLDTPVLTSYFSSYIIKCID</sequence>